<evidence type="ECO:0000256" key="4">
    <source>
        <dbReference type="ARBA" id="ARBA00023242"/>
    </source>
</evidence>
<dbReference type="InterPro" id="IPR036638">
    <property type="entry name" value="HLH_DNA-bd_sf"/>
</dbReference>
<dbReference type="InterPro" id="IPR024097">
    <property type="entry name" value="bHLH_ZIP_TF"/>
</dbReference>
<dbReference type="InterPro" id="IPR011598">
    <property type="entry name" value="bHLH_dom"/>
</dbReference>
<evidence type="ECO:0000256" key="2">
    <source>
        <dbReference type="ARBA" id="ARBA00023015"/>
    </source>
</evidence>
<dbReference type="PROSITE" id="PS50888">
    <property type="entry name" value="BHLH"/>
    <property type="match status" value="1"/>
</dbReference>
<comment type="subcellular location">
    <subcellularLocation>
        <location evidence="1">Nucleus</location>
    </subcellularLocation>
</comment>
<dbReference type="EMBL" id="CAKOAT010114488">
    <property type="protein sequence ID" value="CAH8330417.1"/>
    <property type="molecule type" value="Genomic_DNA"/>
</dbReference>
<dbReference type="Proteomes" id="UP001642260">
    <property type="component" value="Unassembled WGS sequence"/>
</dbReference>
<accession>A0ABC8JL72</accession>
<reference evidence="7 8" key="1">
    <citation type="submission" date="2022-03" db="EMBL/GenBank/DDBJ databases">
        <authorList>
            <person name="Macdonald S."/>
            <person name="Ahmed S."/>
            <person name="Newling K."/>
        </authorList>
    </citation>
    <scope>NUCLEOTIDE SEQUENCE [LARGE SCALE GENOMIC DNA]</scope>
</reference>
<feature type="domain" description="BHLH" evidence="6">
    <location>
        <begin position="138"/>
        <end position="188"/>
    </location>
</feature>
<proteinExistence type="predicted"/>
<name>A0ABC8JL72_ERUVS</name>
<keyword evidence="8" id="KW-1185">Reference proteome</keyword>
<evidence type="ECO:0000256" key="5">
    <source>
        <dbReference type="SAM" id="Coils"/>
    </source>
</evidence>
<keyword evidence="4" id="KW-0539">Nucleus</keyword>
<dbReference type="Gene3D" id="4.10.280.10">
    <property type="entry name" value="Helix-loop-helix DNA-binding domain"/>
    <property type="match status" value="1"/>
</dbReference>
<organism evidence="7 8">
    <name type="scientific">Eruca vesicaria subsp. sativa</name>
    <name type="common">Garden rocket</name>
    <name type="synonym">Eruca sativa</name>
    <dbReference type="NCBI Taxonomy" id="29727"/>
    <lineage>
        <taxon>Eukaryota</taxon>
        <taxon>Viridiplantae</taxon>
        <taxon>Streptophyta</taxon>
        <taxon>Embryophyta</taxon>
        <taxon>Tracheophyta</taxon>
        <taxon>Spermatophyta</taxon>
        <taxon>Magnoliopsida</taxon>
        <taxon>eudicotyledons</taxon>
        <taxon>Gunneridae</taxon>
        <taxon>Pentapetalae</taxon>
        <taxon>rosids</taxon>
        <taxon>malvids</taxon>
        <taxon>Brassicales</taxon>
        <taxon>Brassicaceae</taxon>
        <taxon>Brassiceae</taxon>
        <taxon>Eruca</taxon>
    </lineage>
</organism>
<evidence type="ECO:0000313" key="8">
    <source>
        <dbReference type="Proteomes" id="UP001642260"/>
    </source>
</evidence>
<keyword evidence="3" id="KW-0804">Transcription</keyword>
<dbReference type="PANTHER" id="PTHR12565">
    <property type="entry name" value="STEROL REGULATORY ELEMENT-BINDING PROTEIN"/>
    <property type="match status" value="1"/>
</dbReference>
<evidence type="ECO:0000256" key="3">
    <source>
        <dbReference type="ARBA" id="ARBA00023163"/>
    </source>
</evidence>
<evidence type="ECO:0000313" key="7">
    <source>
        <dbReference type="EMBL" id="CAH8330417.1"/>
    </source>
</evidence>
<dbReference type="PANTHER" id="PTHR12565:SF467">
    <property type="entry name" value="TRANSCRIPTION FACTOR BHLH63"/>
    <property type="match status" value="1"/>
</dbReference>
<dbReference type="SUPFAM" id="SSF47459">
    <property type="entry name" value="HLH, helix-loop-helix DNA-binding domain"/>
    <property type="match status" value="1"/>
</dbReference>
<dbReference type="AlphaFoldDB" id="A0ABC8JL72"/>
<evidence type="ECO:0000259" key="6">
    <source>
        <dbReference type="PROSITE" id="PS50888"/>
    </source>
</evidence>
<sequence>MNPFFADCIVSGFFSNSRSINGGDIDNFLARTETVETLSSSVTSESGNFKKRKFDSFFTETKICNEKKTMMINIGVLVQEEEEEKSIVKEQNKESNKSIMNMKNKAKEEENNCSNDSSKVAKELQRKDYIHVRAWRGQATDSHSIAVRARREKISERMKYLQALVLGCDKITRKAGALDEIINYVLSLQRQVEV</sequence>
<feature type="coiled-coil region" evidence="5">
    <location>
        <begin position="78"/>
        <end position="112"/>
    </location>
</feature>
<keyword evidence="5" id="KW-0175">Coiled coil</keyword>
<evidence type="ECO:0000256" key="1">
    <source>
        <dbReference type="ARBA" id="ARBA00004123"/>
    </source>
</evidence>
<comment type="caution">
    <text evidence="7">The sequence shown here is derived from an EMBL/GenBank/DDBJ whole genome shotgun (WGS) entry which is preliminary data.</text>
</comment>
<dbReference type="GO" id="GO:0005634">
    <property type="term" value="C:nucleus"/>
    <property type="evidence" value="ECO:0007669"/>
    <property type="project" value="UniProtKB-SubCell"/>
</dbReference>
<gene>
    <name evidence="7" type="ORF">ERUC_LOCUS12097</name>
</gene>
<dbReference type="GO" id="GO:0006355">
    <property type="term" value="P:regulation of DNA-templated transcription"/>
    <property type="evidence" value="ECO:0007669"/>
    <property type="project" value="UniProtKB-ARBA"/>
</dbReference>
<keyword evidence="2" id="KW-0805">Transcription regulation</keyword>
<protein>
    <recommendedName>
        <fullName evidence="6">BHLH domain-containing protein</fullName>
    </recommendedName>
</protein>